<comment type="caution">
    <text evidence="2">The sequence shown here is derived from an EMBL/GenBank/DDBJ whole genome shotgun (WGS) entry which is preliminary data.</text>
</comment>
<dbReference type="EC" id="1.13.-.-" evidence="2"/>
<dbReference type="InterPro" id="IPR011051">
    <property type="entry name" value="RmlC_Cupin_sf"/>
</dbReference>
<evidence type="ECO:0000259" key="1">
    <source>
        <dbReference type="Pfam" id="PF20510"/>
    </source>
</evidence>
<name>T0ZMB8_9ZZZZ</name>
<dbReference type="EMBL" id="AUZZ01005507">
    <property type="protein sequence ID" value="EQD49486.1"/>
    <property type="molecule type" value="Genomic_DNA"/>
</dbReference>
<sequence>MCSAPVATIPPALEPCRPLEYQSGFGNQFSTEALRNALPQGRNSPQHCPYGLYA</sequence>
<dbReference type="InterPro" id="IPR046452">
    <property type="entry name" value="HgmA_N"/>
</dbReference>
<proteinExistence type="predicted"/>
<accession>T0ZMB8</accession>
<protein>
    <submittedName>
        <fullName evidence="2">Homogentisate 1,2-dioxygenase</fullName>
        <ecNumber evidence="2">1.13.-.-</ecNumber>
    </submittedName>
</protein>
<organism evidence="2">
    <name type="scientific">mine drainage metagenome</name>
    <dbReference type="NCBI Taxonomy" id="410659"/>
    <lineage>
        <taxon>unclassified sequences</taxon>
        <taxon>metagenomes</taxon>
        <taxon>ecological metagenomes</taxon>
    </lineage>
</organism>
<keyword evidence="2" id="KW-0223">Dioxygenase</keyword>
<dbReference type="SUPFAM" id="SSF51182">
    <property type="entry name" value="RmlC-like cupins"/>
    <property type="match status" value="1"/>
</dbReference>
<reference evidence="2" key="2">
    <citation type="journal article" date="2014" name="ISME J.">
        <title>Microbial stratification in low pH oxic and suboxic macroscopic growths along an acid mine drainage.</title>
        <authorList>
            <person name="Mendez-Garcia C."/>
            <person name="Mesa V."/>
            <person name="Sprenger R.R."/>
            <person name="Richter M."/>
            <person name="Diez M.S."/>
            <person name="Solano J."/>
            <person name="Bargiela R."/>
            <person name="Golyshina O.V."/>
            <person name="Manteca A."/>
            <person name="Ramos J.L."/>
            <person name="Gallego J.R."/>
            <person name="Llorente I."/>
            <person name="Martins Dos Santos V.A."/>
            <person name="Jensen O.N."/>
            <person name="Pelaez A.I."/>
            <person name="Sanchez J."/>
            <person name="Ferrer M."/>
        </authorList>
    </citation>
    <scope>NUCLEOTIDE SEQUENCE</scope>
</reference>
<reference evidence="2" key="1">
    <citation type="submission" date="2013-08" db="EMBL/GenBank/DDBJ databases">
        <authorList>
            <person name="Mendez C."/>
            <person name="Richter M."/>
            <person name="Ferrer M."/>
            <person name="Sanchez J."/>
        </authorList>
    </citation>
    <scope>NUCLEOTIDE SEQUENCE</scope>
</reference>
<feature type="non-terminal residue" evidence="2">
    <location>
        <position position="54"/>
    </location>
</feature>
<dbReference type="Pfam" id="PF20510">
    <property type="entry name" value="HgmA_N"/>
    <property type="match status" value="1"/>
</dbReference>
<keyword evidence="2" id="KW-0560">Oxidoreductase</keyword>
<gene>
    <name evidence="2" type="ORF">B2A_07677</name>
</gene>
<dbReference type="AlphaFoldDB" id="T0ZMB8"/>
<dbReference type="GO" id="GO:0051213">
    <property type="term" value="F:dioxygenase activity"/>
    <property type="evidence" value="ECO:0007669"/>
    <property type="project" value="UniProtKB-KW"/>
</dbReference>
<evidence type="ECO:0000313" key="2">
    <source>
        <dbReference type="EMBL" id="EQD49486.1"/>
    </source>
</evidence>
<feature type="domain" description="Homogentisate 1,2-dioxygenase N-terminal" evidence="1">
    <location>
        <begin position="20"/>
        <end position="54"/>
    </location>
</feature>